<comment type="caution">
    <text evidence="1">The sequence shown here is derived from an EMBL/GenBank/DDBJ whole genome shotgun (WGS) entry which is preliminary data.</text>
</comment>
<dbReference type="PATRIC" id="fig|1244083.3.peg.2038"/>
<accession>M5IQB3</accession>
<gene>
    <name evidence="1" type="ORF">CSUNSWCD_794</name>
</gene>
<organism evidence="1 2">
    <name type="scientific">Campylobacter showae CSUNSWCD</name>
    <dbReference type="NCBI Taxonomy" id="1244083"/>
    <lineage>
        <taxon>Bacteria</taxon>
        <taxon>Pseudomonadati</taxon>
        <taxon>Campylobacterota</taxon>
        <taxon>Epsilonproteobacteria</taxon>
        <taxon>Campylobacterales</taxon>
        <taxon>Campylobacteraceae</taxon>
        <taxon>Campylobacter</taxon>
    </lineage>
</organism>
<dbReference type="AlphaFoldDB" id="M5IQB3"/>
<protein>
    <submittedName>
        <fullName evidence="1">Uncharacterized protein</fullName>
    </submittedName>
</protein>
<dbReference type="EMBL" id="AMZQ01000012">
    <property type="protein sequence ID" value="EKU10468.1"/>
    <property type="molecule type" value="Genomic_DNA"/>
</dbReference>
<dbReference type="STRING" id="1244083.CSUNSWCD_794"/>
<sequence length="51" mass="6028">MRPFKFDALQIWLSNLPNLYEPNLPPLAFYLSNLTVFVFFKLNLPQISRIS</sequence>
<proteinExistence type="predicted"/>
<dbReference type="Proteomes" id="UP000011939">
    <property type="component" value="Unassembled WGS sequence"/>
</dbReference>
<reference evidence="1 2" key="1">
    <citation type="journal article" date="2013" name="Genome Announc.">
        <title>Genome Sequence of Campylobacter showae UNSWCD, Isolated from a Patient with Crohn's Disease.</title>
        <authorList>
            <person name="Tay A.P."/>
            <person name="Kaakoush N.O."/>
            <person name="Deshpande N.P."/>
            <person name="Chen Z."/>
            <person name="Mitchell H."/>
            <person name="Wilkins M.R."/>
        </authorList>
    </citation>
    <scope>NUCLEOTIDE SEQUENCE [LARGE SCALE GENOMIC DNA]</scope>
    <source>
        <strain evidence="1 2">CSUNSWCD</strain>
    </source>
</reference>
<evidence type="ECO:0000313" key="2">
    <source>
        <dbReference type="Proteomes" id="UP000011939"/>
    </source>
</evidence>
<name>M5IQB3_9BACT</name>
<evidence type="ECO:0000313" key="1">
    <source>
        <dbReference type="EMBL" id="EKU10468.1"/>
    </source>
</evidence>